<dbReference type="Proteomes" id="UP000478052">
    <property type="component" value="Unassembled WGS sequence"/>
</dbReference>
<keyword evidence="2" id="KW-1185">Reference proteome</keyword>
<reference evidence="1 2" key="1">
    <citation type="submission" date="2019-08" db="EMBL/GenBank/DDBJ databases">
        <title>Whole genome of Aphis craccivora.</title>
        <authorList>
            <person name="Voronova N.V."/>
            <person name="Shulinski R.S."/>
            <person name="Bandarenka Y.V."/>
            <person name="Zhorov D.G."/>
            <person name="Warner D."/>
        </authorList>
    </citation>
    <scope>NUCLEOTIDE SEQUENCE [LARGE SCALE GENOMIC DNA]</scope>
    <source>
        <strain evidence="1">180601</strain>
        <tissue evidence="1">Whole Body</tissue>
    </source>
</reference>
<proteinExistence type="predicted"/>
<evidence type="ECO:0000313" key="2">
    <source>
        <dbReference type="Proteomes" id="UP000478052"/>
    </source>
</evidence>
<accession>A0A6G0ZMS9</accession>
<dbReference type="AlphaFoldDB" id="A0A6G0ZMS9"/>
<dbReference type="EMBL" id="VUJU01000169">
    <property type="protein sequence ID" value="KAF0772482.1"/>
    <property type="molecule type" value="Genomic_DNA"/>
</dbReference>
<comment type="caution">
    <text evidence="1">The sequence shown here is derived from an EMBL/GenBank/DDBJ whole genome shotgun (WGS) entry which is preliminary data.</text>
</comment>
<name>A0A6G0ZMS9_APHCR</name>
<evidence type="ECO:0000313" key="1">
    <source>
        <dbReference type="EMBL" id="KAF0772482.1"/>
    </source>
</evidence>
<gene>
    <name evidence="1" type="ORF">FWK35_00003645</name>
</gene>
<organism evidence="1 2">
    <name type="scientific">Aphis craccivora</name>
    <name type="common">Cowpea aphid</name>
    <dbReference type="NCBI Taxonomy" id="307492"/>
    <lineage>
        <taxon>Eukaryota</taxon>
        <taxon>Metazoa</taxon>
        <taxon>Ecdysozoa</taxon>
        <taxon>Arthropoda</taxon>
        <taxon>Hexapoda</taxon>
        <taxon>Insecta</taxon>
        <taxon>Pterygota</taxon>
        <taxon>Neoptera</taxon>
        <taxon>Paraneoptera</taxon>
        <taxon>Hemiptera</taxon>
        <taxon>Sternorrhyncha</taxon>
        <taxon>Aphidomorpha</taxon>
        <taxon>Aphidoidea</taxon>
        <taxon>Aphididae</taxon>
        <taxon>Aphidini</taxon>
        <taxon>Aphis</taxon>
        <taxon>Aphis</taxon>
    </lineage>
</organism>
<feature type="non-terminal residue" evidence="1">
    <location>
        <position position="80"/>
    </location>
</feature>
<sequence length="80" mass="9196">MVSGCGSELRQLIVMAVGPASNVVFGRLFRSRRQPLFLIAADRFRTAVELMWLLILARLTALFFRPRFLVELVQRLFRSA</sequence>
<protein>
    <submittedName>
        <fullName evidence="1">Uncharacterized protein</fullName>
    </submittedName>
</protein>